<dbReference type="AlphaFoldDB" id="A0A365K8T1"/>
<organism evidence="3 4">
    <name type="scientific">Planococcus maitriensis</name>
    <dbReference type="NCBI Taxonomy" id="221799"/>
    <lineage>
        <taxon>Bacteria</taxon>
        <taxon>Bacillati</taxon>
        <taxon>Bacillota</taxon>
        <taxon>Bacilli</taxon>
        <taxon>Bacillales</taxon>
        <taxon>Caryophanaceae</taxon>
        <taxon>Planococcus</taxon>
    </lineage>
</organism>
<proteinExistence type="predicted"/>
<protein>
    <submittedName>
        <fullName evidence="3">Uncharacterized protein</fullName>
    </submittedName>
</protein>
<feature type="coiled-coil region" evidence="1">
    <location>
        <begin position="265"/>
        <end position="295"/>
    </location>
</feature>
<comment type="caution">
    <text evidence="3">The sequence shown here is derived from an EMBL/GenBank/DDBJ whole genome shotgun (WGS) entry which is preliminary data.</text>
</comment>
<evidence type="ECO:0000256" key="1">
    <source>
        <dbReference type="SAM" id="Coils"/>
    </source>
</evidence>
<accession>A0A365K8T1</accession>
<sequence>MAFWNFPVVIGGNINSINNAGLETFRDDPIDSLTREICQNSLDAVEDESKPVIVEFKKFTSNVFPGKDELRNNFERAKMTWEGKNKKSTEFIESALNILSERNMQWLRISDFNTRGLEGARAGEIGSPWSALVREAGSSNKNDSSGGSFGIGKAAPFLSSGLRTIFYSSLDRTGYRSYIGVSDIMSFQKDGGGMTVGKGYYTDGEDSRAIPDSLKLDSGFEREEAGTDIFISAFIDIYDLEKKILHSILHNFFLTVYYQKLIVRVGDSEINHKNINELIKKLEEDSKENKDLKNFFNLLSSENTLRIEYPSKRYDQGRIEFKDGEAVFLLMEGEDFNRKVLMTRKTGMKIFEQGHISGNITFTGMLMIQGENMNRIFKEMENPAHNKWVPSRYEENPKIAEQIFKDLRKFMRDTVKESFSPPISDQMNAFGLSDFIPDKRNLNQGDEQLVESLDSVVTKIEMKKKNRKAASTIFEDERESENEASIDRGENALGDGERGGFGEEEAGEGDSSNNGTQLPEGEVGVDPNSDGNVDISESRRKRKLVANKCRYISLNQKEGLYRFSVVLDKAFEKGTIEFKQIGEQNIVKLPIENVAFDQQDIKIEKINNNEVVFLNGKKVQKLSFLLKIKYSNLCAMEVQVYENS</sequence>
<dbReference type="OrthoDB" id="1395829at2"/>
<dbReference type="EMBL" id="QLZQ01000001">
    <property type="protein sequence ID" value="RAZ69182.1"/>
    <property type="molecule type" value="Genomic_DNA"/>
</dbReference>
<name>A0A365K8T1_9BACL</name>
<evidence type="ECO:0000313" key="3">
    <source>
        <dbReference type="EMBL" id="RAZ69182.1"/>
    </source>
</evidence>
<evidence type="ECO:0000256" key="2">
    <source>
        <dbReference type="SAM" id="MobiDB-lite"/>
    </source>
</evidence>
<evidence type="ECO:0000313" key="4">
    <source>
        <dbReference type="Proteomes" id="UP000251869"/>
    </source>
</evidence>
<dbReference type="Proteomes" id="UP000251869">
    <property type="component" value="Unassembled WGS sequence"/>
</dbReference>
<reference evidence="3 4" key="1">
    <citation type="submission" date="2018-06" db="EMBL/GenBank/DDBJ databases">
        <title>The draft genome sequences of strains SCU63 and S1.</title>
        <authorList>
            <person name="Gan L."/>
        </authorList>
    </citation>
    <scope>NUCLEOTIDE SEQUENCE [LARGE SCALE GENOMIC DNA]</scope>
    <source>
        <strain evidence="3 4">S1</strain>
    </source>
</reference>
<keyword evidence="1" id="KW-0175">Coiled coil</keyword>
<dbReference type="RefSeq" id="WP_112229891.1">
    <property type="nucleotide sequence ID" value="NZ_QLZQ01000001.1"/>
</dbReference>
<gene>
    <name evidence="3" type="ORF">DP119_00520</name>
</gene>
<feature type="compositionally biased region" description="Basic and acidic residues" evidence="2">
    <location>
        <begin position="485"/>
        <end position="501"/>
    </location>
</feature>
<keyword evidence="4" id="KW-1185">Reference proteome</keyword>
<feature type="compositionally biased region" description="Acidic residues" evidence="2">
    <location>
        <begin position="474"/>
        <end position="484"/>
    </location>
</feature>
<feature type="region of interest" description="Disordered" evidence="2">
    <location>
        <begin position="467"/>
        <end position="536"/>
    </location>
</feature>